<dbReference type="GO" id="GO:0005634">
    <property type="term" value="C:nucleus"/>
    <property type="evidence" value="ECO:0007669"/>
    <property type="project" value="EnsemblMetazoa"/>
</dbReference>
<sequence length="176" mass="20403">MESDLSGISNENQISWFGFSAISFSDCVFNAYVDTWKEVCNEEFKHSLKNMTDRDRLVLLTFPFTDKTVEKSFKMMKRYCVTEIFKIPTTVTLPECKKMLLASTKDTKNQSKAEKEFAAKLERIRLLRIKISQKQNEIESINEATEVLHIMEKGQEHLIKQSKVVPKSPNRLMSPV</sequence>
<comment type="caution">
    <text evidence="1">The sequence shown here is derived from an EMBL/GenBank/DDBJ whole genome shotgun (WGS) entry which is preliminary data.</text>
</comment>
<name>A0A260YNZ1_CAERE</name>
<dbReference type="eggNOG" id="ENOG502R7MZ">
    <property type="taxonomic scope" value="Eukaryota"/>
</dbReference>
<dbReference type="OrthoDB" id="1884855at2759"/>
<dbReference type="GO" id="GO:0000444">
    <property type="term" value="C:MIS12/MIND type complex"/>
    <property type="evidence" value="ECO:0007669"/>
    <property type="project" value="EnsemblMetazoa"/>
</dbReference>
<dbReference type="GO" id="GO:0008608">
    <property type="term" value="P:attachment of spindle microtubules to kinetochore"/>
    <property type="evidence" value="ECO:0007669"/>
    <property type="project" value="EnsemblMetazoa"/>
</dbReference>
<gene>
    <name evidence="1" type="ORF">FL82_12679</name>
</gene>
<dbReference type="GO" id="GO:0051988">
    <property type="term" value="P:regulation of attachment of spindle microtubules to kinetochore"/>
    <property type="evidence" value="ECO:0007669"/>
    <property type="project" value="EnsemblMetazoa"/>
</dbReference>
<feature type="non-terminal residue" evidence="1">
    <location>
        <position position="1"/>
    </location>
</feature>
<organism evidence="1 2">
    <name type="scientific">Caenorhabditis remanei</name>
    <name type="common">Caenorhabditis vulgaris</name>
    <dbReference type="NCBI Taxonomy" id="31234"/>
    <lineage>
        <taxon>Eukaryota</taxon>
        <taxon>Metazoa</taxon>
        <taxon>Ecdysozoa</taxon>
        <taxon>Nematoda</taxon>
        <taxon>Chromadorea</taxon>
        <taxon>Rhabditida</taxon>
        <taxon>Rhabditina</taxon>
        <taxon>Rhabditomorpha</taxon>
        <taxon>Rhabditoidea</taxon>
        <taxon>Rhabditidae</taxon>
        <taxon>Peloderinae</taxon>
        <taxon>Caenorhabditis</taxon>
    </lineage>
</organism>
<dbReference type="GO" id="GO:0051382">
    <property type="term" value="P:kinetochore assembly"/>
    <property type="evidence" value="ECO:0007669"/>
    <property type="project" value="EnsemblMetazoa"/>
</dbReference>
<dbReference type="HOGENOM" id="CLU_131129_0_0_1"/>
<dbReference type="KEGG" id="crq:GCK72_002146"/>
<evidence type="ECO:0000313" key="2">
    <source>
        <dbReference type="Proteomes" id="UP000216624"/>
    </source>
</evidence>
<dbReference type="STRING" id="31234.E3LLZ2"/>
<dbReference type="Proteomes" id="UP000216624">
    <property type="component" value="Unassembled WGS sequence"/>
</dbReference>
<dbReference type="OMA" id="RYCVTEI"/>
<keyword evidence="2" id="KW-1185">Reference proteome</keyword>
<reference evidence="1" key="1">
    <citation type="submission" date="2017-08" db="EMBL/GenBank/DDBJ databases">
        <authorList>
            <person name="de Groot N.N."/>
        </authorList>
    </citation>
    <scope>NUCLEOTIDE SEQUENCE [LARGE SCALE GENOMIC DNA]</scope>
    <source>
        <strain evidence="1">PX439</strain>
    </source>
</reference>
<protein>
    <submittedName>
        <fullName evidence="1">Uncharacterized protein</fullName>
    </submittedName>
</protein>
<evidence type="ECO:0000313" key="1">
    <source>
        <dbReference type="EMBL" id="OZF74839.1"/>
    </source>
</evidence>
<accession>A0A260YNZ1</accession>
<dbReference type="EMBL" id="NMWX01000912">
    <property type="protein sequence ID" value="OZF74839.1"/>
    <property type="molecule type" value="Genomic_DNA"/>
</dbReference>
<dbReference type="CTD" id="9816034"/>
<proteinExistence type="predicted"/>